<evidence type="ECO:0000313" key="3">
    <source>
        <dbReference type="Proteomes" id="UP000076842"/>
    </source>
</evidence>
<reference evidence="2 3" key="1">
    <citation type="journal article" date="2016" name="Mol. Biol. Evol.">
        <title>Comparative Genomics of Early-Diverging Mushroom-Forming Fungi Provides Insights into the Origins of Lignocellulose Decay Capabilities.</title>
        <authorList>
            <person name="Nagy L.G."/>
            <person name="Riley R."/>
            <person name="Tritt A."/>
            <person name="Adam C."/>
            <person name="Daum C."/>
            <person name="Floudas D."/>
            <person name="Sun H."/>
            <person name="Yadav J.S."/>
            <person name="Pangilinan J."/>
            <person name="Larsson K.H."/>
            <person name="Matsuura K."/>
            <person name="Barry K."/>
            <person name="Labutti K."/>
            <person name="Kuo R."/>
            <person name="Ohm R.A."/>
            <person name="Bhattacharya S.S."/>
            <person name="Shirouzu T."/>
            <person name="Yoshinaga Y."/>
            <person name="Martin F.M."/>
            <person name="Grigoriev I.V."/>
            <person name="Hibbett D.S."/>
        </authorList>
    </citation>
    <scope>NUCLEOTIDE SEQUENCE [LARGE SCALE GENOMIC DNA]</scope>
    <source>
        <strain evidence="2 3">HHB12733</strain>
    </source>
</reference>
<proteinExistence type="predicted"/>
<sequence>MTRSGLATTESGVDRRHPAAIPPSRRACNYHEGTILGISNWTAWQIPSSCQHPLVPIHPSCMLASSHRSRSESKFSARADMSQIRTVLLRRSRTTPRPFCTVVRSVRQVKSCIATAGPG</sequence>
<evidence type="ECO:0000313" key="2">
    <source>
        <dbReference type="EMBL" id="KZT52580.1"/>
    </source>
</evidence>
<dbReference type="InParanoid" id="A0A165DDK5"/>
<evidence type="ECO:0000256" key="1">
    <source>
        <dbReference type="SAM" id="MobiDB-lite"/>
    </source>
</evidence>
<organism evidence="2 3">
    <name type="scientific">Calocera cornea HHB12733</name>
    <dbReference type="NCBI Taxonomy" id="1353952"/>
    <lineage>
        <taxon>Eukaryota</taxon>
        <taxon>Fungi</taxon>
        <taxon>Dikarya</taxon>
        <taxon>Basidiomycota</taxon>
        <taxon>Agaricomycotina</taxon>
        <taxon>Dacrymycetes</taxon>
        <taxon>Dacrymycetales</taxon>
        <taxon>Dacrymycetaceae</taxon>
        <taxon>Calocera</taxon>
    </lineage>
</organism>
<accession>A0A165DDK5</accession>
<name>A0A165DDK5_9BASI</name>
<feature type="compositionally biased region" description="Polar residues" evidence="1">
    <location>
        <begin position="1"/>
        <end position="11"/>
    </location>
</feature>
<dbReference type="AlphaFoldDB" id="A0A165DDK5"/>
<gene>
    <name evidence="2" type="ORF">CALCODRAFT_82982</name>
</gene>
<keyword evidence="3" id="KW-1185">Reference proteome</keyword>
<feature type="region of interest" description="Disordered" evidence="1">
    <location>
        <begin position="1"/>
        <end position="24"/>
    </location>
</feature>
<protein>
    <submittedName>
        <fullName evidence="2">Uncharacterized protein</fullName>
    </submittedName>
</protein>
<dbReference type="EMBL" id="KV424062">
    <property type="protein sequence ID" value="KZT52580.1"/>
    <property type="molecule type" value="Genomic_DNA"/>
</dbReference>
<dbReference type="Proteomes" id="UP000076842">
    <property type="component" value="Unassembled WGS sequence"/>
</dbReference>